<dbReference type="Pfam" id="PF00931">
    <property type="entry name" value="NB-ARC"/>
    <property type="match status" value="1"/>
</dbReference>
<protein>
    <recommendedName>
        <fullName evidence="8">TPR-like protein</fullName>
    </recommendedName>
</protein>
<feature type="domain" description="DUF7708" evidence="3">
    <location>
        <begin position="2"/>
        <end position="138"/>
    </location>
</feature>
<dbReference type="Pfam" id="PF25000">
    <property type="entry name" value="DUF7779"/>
    <property type="match status" value="1"/>
</dbReference>
<keyword evidence="1" id="KW-0802">TPR repeat</keyword>
<reference evidence="7" key="2">
    <citation type="submission" date="2020-04" db="EMBL/GenBank/DDBJ databases">
        <authorList>
            <consortium name="NCBI Genome Project"/>
        </authorList>
    </citation>
    <scope>NUCLEOTIDE SEQUENCE</scope>
    <source>
        <strain evidence="7">CBS 304.34</strain>
    </source>
</reference>
<feature type="domain" description="NB-ARC" evidence="2">
    <location>
        <begin position="183"/>
        <end position="303"/>
    </location>
</feature>
<dbReference type="AlphaFoldDB" id="A0A6A6YJV7"/>
<reference evidence="7" key="3">
    <citation type="submission" date="2025-04" db="UniProtKB">
        <authorList>
            <consortium name="RefSeq"/>
        </authorList>
    </citation>
    <scope>IDENTIFICATION</scope>
    <source>
        <strain evidence="7">CBS 304.34</strain>
    </source>
</reference>
<dbReference type="Pfam" id="PF24809">
    <property type="entry name" value="DUF7708"/>
    <property type="match status" value="1"/>
</dbReference>
<evidence type="ECO:0000259" key="3">
    <source>
        <dbReference type="Pfam" id="PF24809"/>
    </source>
</evidence>
<dbReference type="InterPro" id="IPR056681">
    <property type="entry name" value="DUF7779"/>
</dbReference>
<dbReference type="EMBL" id="MU003702">
    <property type="protein sequence ID" value="KAF2809091.1"/>
    <property type="molecule type" value="Genomic_DNA"/>
</dbReference>
<evidence type="ECO:0008006" key="8">
    <source>
        <dbReference type="Google" id="ProtNLM"/>
    </source>
</evidence>
<dbReference type="GeneID" id="54469039"/>
<accession>A0A6A6YJV7</accession>
<keyword evidence="6" id="KW-1185">Reference proteome</keyword>
<evidence type="ECO:0000313" key="6">
    <source>
        <dbReference type="Proteomes" id="UP000504636"/>
    </source>
</evidence>
<dbReference type="Gene3D" id="3.40.50.300">
    <property type="entry name" value="P-loop containing nucleotide triphosphate hydrolases"/>
    <property type="match status" value="1"/>
</dbReference>
<dbReference type="Proteomes" id="UP000504636">
    <property type="component" value="Unplaced"/>
</dbReference>
<dbReference type="OrthoDB" id="5394701at2759"/>
<gene>
    <name evidence="5 7" type="ORF">BDZ99DRAFT_571917</name>
</gene>
<dbReference type="SUPFAM" id="SSF52540">
    <property type="entry name" value="P-loop containing nucleoside triphosphate hydrolases"/>
    <property type="match status" value="1"/>
</dbReference>
<feature type="repeat" description="TPR" evidence="1">
    <location>
        <begin position="728"/>
        <end position="761"/>
    </location>
</feature>
<dbReference type="InterPro" id="IPR019734">
    <property type="entry name" value="TPR_rpt"/>
</dbReference>
<organism evidence="5">
    <name type="scientific">Mytilinidion resinicola</name>
    <dbReference type="NCBI Taxonomy" id="574789"/>
    <lineage>
        <taxon>Eukaryota</taxon>
        <taxon>Fungi</taxon>
        <taxon>Dikarya</taxon>
        <taxon>Ascomycota</taxon>
        <taxon>Pezizomycotina</taxon>
        <taxon>Dothideomycetes</taxon>
        <taxon>Pleosporomycetidae</taxon>
        <taxon>Mytilinidiales</taxon>
        <taxon>Mytilinidiaceae</taxon>
        <taxon>Mytilinidion</taxon>
    </lineage>
</organism>
<dbReference type="Pfam" id="PF13181">
    <property type="entry name" value="TPR_8"/>
    <property type="match status" value="1"/>
</dbReference>
<feature type="repeat" description="TPR" evidence="1">
    <location>
        <begin position="600"/>
        <end position="633"/>
    </location>
</feature>
<dbReference type="InterPro" id="IPR011990">
    <property type="entry name" value="TPR-like_helical_dom_sf"/>
</dbReference>
<dbReference type="InterPro" id="IPR027417">
    <property type="entry name" value="P-loop_NTPase"/>
</dbReference>
<name>A0A6A6YJV7_9PEZI</name>
<dbReference type="PANTHER" id="PTHR35205">
    <property type="entry name" value="NB-ARC AND TPR DOMAIN PROTEIN"/>
    <property type="match status" value="1"/>
</dbReference>
<evidence type="ECO:0000259" key="2">
    <source>
        <dbReference type="Pfam" id="PF00931"/>
    </source>
</evidence>
<sequence>MSHIQSFGRVVGSMVQSNPQIAGLVWGGAQLIIEMCVRPTQIHEMVFNMLETLSQYLPLFETWCRLFPEASYTELSDSICNTCLAFFSFVVHAIRFLRNSATENALRSIFCPSFQTEFAEAERKIKRQTKHLELQVQTAGLTSSQARHQIIRDMLQSSANSPPRQLFDREEELSVLHEKLANGRLDSTDPKLASVVLHGLGGFGKSTVALEYLYRHYDLYKVIIWLYADKKEKLDSQVVQLARLLGHSSEGGNTDDSREAVMHWITHLDVNYLIVFDNADDITLLNPYWPSSNHGSIIITSRNSYPGRGSLAMAGISIEPFTVDQGANYLLHLLTDIVSPTQEDKDAVRTIAENFDGFPLGLRQAAYFMRNRRCLPAAYLLLYSENRDTLEQEEIPGYSKTLADVWELSMRTLSQDAANLLDILTFLDPDAIPIDLFKDYGHTTQCSSFLEDALRYLNASELLLNQSLININVRDNIISMHRFFQAATFRKLGARRTRFHDVCCSVIQMINHVIPQDDYLSMKHLEAWRVVETYISHAEVLYERAGQGIPVAAVNNLLDFSGRISGYYYETGRYEPCGVILSKAKDLAANEPATDRKILSKIYYYHGRLCQETNKPDNAIQNFEKAIDHYESALLPDVVRHEDTYLAILYENLGMSCIGAEKYDDAEMYLDKAIELGQASGSATSSVLGDFLQCKGACFLWKGDLAKAEDILCRALLERCGENNENRGGALYSLGNVYFRQGRYSESLELHQQVLELYTTDLGNNHHWVADSCHKIGSILAVAGFDGGDLVEAERFLRRSLDIWDTPPNLGKSHSKPSAARSSWKLASILTRLDLDSEEGRLLHQKSCEYVMQERGVDLNKIDDPEAVVDSLVWYWSR</sequence>
<reference evidence="5 7" key="1">
    <citation type="journal article" date="2020" name="Stud. Mycol.">
        <title>101 Dothideomycetes genomes: a test case for predicting lifestyles and emergence of pathogens.</title>
        <authorList>
            <person name="Haridas S."/>
            <person name="Albert R."/>
            <person name="Binder M."/>
            <person name="Bloem J."/>
            <person name="Labutti K."/>
            <person name="Salamov A."/>
            <person name="Andreopoulos B."/>
            <person name="Baker S."/>
            <person name="Barry K."/>
            <person name="Bills G."/>
            <person name="Bluhm B."/>
            <person name="Cannon C."/>
            <person name="Castanera R."/>
            <person name="Culley D."/>
            <person name="Daum C."/>
            <person name="Ezra D."/>
            <person name="Gonzalez J."/>
            <person name="Henrissat B."/>
            <person name="Kuo A."/>
            <person name="Liang C."/>
            <person name="Lipzen A."/>
            <person name="Lutzoni F."/>
            <person name="Magnuson J."/>
            <person name="Mondo S."/>
            <person name="Nolan M."/>
            <person name="Ohm R."/>
            <person name="Pangilinan J."/>
            <person name="Park H.-J."/>
            <person name="Ramirez L."/>
            <person name="Alfaro M."/>
            <person name="Sun H."/>
            <person name="Tritt A."/>
            <person name="Yoshinaga Y."/>
            <person name="Zwiers L.-H."/>
            <person name="Turgeon B."/>
            <person name="Goodwin S."/>
            <person name="Spatafora J."/>
            <person name="Crous P."/>
            <person name="Grigoriev I."/>
        </authorList>
    </citation>
    <scope>NUCLEOTIDE SEQUENCE</scope>
    <source>
        <strain evidence="5 7">CBS 304.34</strain>
    </source>
</reference>
<dbReference type="RefSeq" id="XP_033576055.1">
    <property type="nucleotide sequence ID" value="XM_033728146.1"/>
</dbReference>
<evidence type="ECO:0000259" key="4">
    <source>
        <dbReference type="Pfam" id="PF25000"/>
    </source>
</evidence>
<proteinExistence type="predicted"/>
<evidence type="ECO:0000256" key="1">
    <source>
        <dbReference type="PROSITE-ProRule" id="PRU00339"/>
    </source>
</evidence>
<dbReference type="SUPFAM" id="SSF48452">
    <property type="entry name" value="TPR-like"/>
    <property type="match status" value="1"/>
</dbReference>
<evidence type="ECO:0000313" key="5">
    <source>
        <dbReference type="EMBL" id="KAF2809091.1"/>
    </source>
</evidence>
<dbReference type="PROSITE" id="PS50005">
    <property type="entry name" value="TPR"/>
    <property type="match status" value="2"/>
</dbReference>
<dbReference type="PANTHER" id="PTHR35205:SF1">
    <property type="entry name" value="ZU5 DOMAIN-CONTAINING PROTEIN"/>
    <property type="match status" value="1"/>
</dbReference>
<dbReference type="InterPro" id="IPR002182">
    <property type="entry name" value="NB-ARC"/>
</dbReference>
<dbReference type="Pfam" id="PF13424">
    <property type="entry name" value="TPR_12"/>
    <property type="match status" value="1"/>
</dbReference>
<dbReference type="SMART" id="SM00028">
    <property type="entry name" value="TPR"/>
    <property type="match status" value="4"/>
</dbReference>
<dbReference type="GO" id="GO:0043531">
    <property type="term" value="F:ADP binding"/>
    <property type="evidence" value="ECO:0007669"/>
    <property type="project" value="InterPro"/>
</dbReference>
<dbReference type="Gene3D" id="1.25.40.10">
    <property type="entry name" value="Tetratricopeptide repeat domain"/>
    <property type="match status" value="2"/>
</dbReference>
<evidence type="ECO:0000313" key="7">
    <source>
        <dbReference type="RefSeq" id="XP_033576055.1"/>
    </source>
</evidence>
<dbReference type="InterPro" id="IPR056125">
    <property type="entry name" value="DUF7708"/>
</dbReference>
<feature type="domain" description="DUF7779" evidence="4">
    <location>
        <begin position="410"/>
        <end position="494"/>
    </location>
</feature>